<feature type="transmembrane region" description="Helical" evidence="1">
    <location>
        <begin position="36"/>
        <end position="56"/>
    </location>
</feature>
<keyword evidence="1" id="KW-0812">Transmembrane</keyword>
<evidence type="ECO:0000256" key="1">
    <source>
        <dbReference type="SAM" id="Phobius"/>
    </source>
</evidence>
<dbReference type="Pfam" id="PF07676">
    <property type="entry name" value="PD40"/>
    <property type="match status" value="1"/>
</dbReference>
<reference evidence="2 3" key="1">
    <citation type="submission" date="2019-03" db="EMBL/GenBank/DDBJ databases">
        <title>Genomic Encyclopedia of Type Strains, Phase III (KMG-III): the genomes of soil and plant-associated and newly described type strains.</title>
        <authorList>
            <person name="Whitman W."/>
        </authorList>
    </citation>
    <scope>NUCLEOTIDE SEQUENCE [LARGE SCALE GENOMIC DNA]</scope>
    <source>
        <strain evidence="2 3">VKM Ac-2575</strain>
    </source>
</reference>
<dbReference type="RefSeq" id="WP_133977268.1">
    <property type="nucleotide sequence ID" value="NZ_SOCE01000001.1"/>
</dbReference>
<keyword evidence="1" id="KW-0472">Membrane</keyword>
<evidence type="ECO:0008006" key="4">
    <source>
        <dbReference type="Google" id="ProtNLM"/>
    </source>
</evidence>
<keyword evidence="3" id="KW-1185">Reference proteome</keyword>
<dbReference type="EMBL" id="SOCE01000001">
    <property type="protein sequence ID" value="TDU87504.1"/>
    <property type="molecule type" value="Genomic_DNA"/>
</dbReference>
<dbReference type="Proteomes" id="UP000295151">
    <property type="component" value="Unassembled WGS sequence"/>
</dbReference>
<sequence length="391" mass="41370">MTDTETRLRDYLDSMAATVPDEPPGLELTPRRQRHWPVALAAAAMVVIAVPVAIHLSDRDKATPPPPAETTGNELRLPYVLQGAGPGTLHDGKQTVTWPRGLDAPLGRVNGGWLTVQESIPSKIGVGTPDGRFRQIGPTGADFGTLSPDRSKVVMSHELGNGKTRIGVYSVAGGKELAAITLPFAPTIIWAWNQAGIWLGSENDVGAQPMLWQPSKGQPVQLSIPGFDASLVGATDTDKVQVVTRTDKGRAWCLKVGSVKGTGLAVDREYCGTGNQFSPTVSPDGRTMIYPGSSSSVDGKRTVVPQPVAIDVATGKVTKLRLPQEMPSYPPPVFEDDTHLIYTDTSVGGGTPPGQAPATDGKPVIRCEVTSGDCQLLFTTPEGVFLLIGRG</sequence>
<proteinExistence type="predicted"/>
<accession>A0A4R7T6M6</accession>
<dbReference type="SUPFAM" id="SSF82171">
    <property type="entry name" value="DPP6 N-terminal domain-like"/>
    <property type="match status" value="1"/>
</dbReference>
<evidence type="ECO:0000313" key="3">
    <source>
        <dbReference type="Proteomes" id="UP000295151"/>
    </source>
</evidence>
<comment type="caution">
    <text evidence="2">The sequence shown here is derived from an EMBL/GenBank/DDBJ whole genome shotgun (WGS) entry which is preliminary data.</text>
</comment>
<keyword evidence="1" id="KW-1133">Transmembrane helix</keyword>
<dbReference type="Gene3D" id="2.120.10.30">
    <property type="entry name" value="TolB, C-terminal domain"/>
    <property type="match status" value="1"/>
</dbReference>
<name>A0A4R7T6M6_9ACTN</name>
<evidence type="ECO:0000313" key="2">
    <source>
        <dbReference type="EMBL" id="TDU87504.1"/>
    </source>
</evidence>
<dbReference type="InterPro" id="IPR011042">
    <property type="entry name" value="6-blade_b-propeller_TolB-like"/>
</dbReference>
<dbReference type="OrthoDB" id="3825276at2"/>
<dbReference type="InterPro" id="IPR011659">
    <property type="entry name" value="WD40"/>
</dbReference>
<dbReference type="AlphaFoldDB" id="A0A4R7T6M6"/>
<organism evidence="2 3">
    <name type="scientific">Kribbella voronezhensis</name>
    <dbReference type="NCBI Taxonomy" id="2512212"/>
    <lineage>
        <taxon>Bacteria</taxon>
        <taxon>Bacillati</taxon>
        <taxon>Actinomycetota</taxon>
        <taxon>Actinomycetes</taxon>
        <taxon>Propionibacteriales</taxon>
        <taxon>Kribbellaceae</taxon>
        <taxon>Kribbella</taxon>
    </lineage>
</organism>
<gene>
    <name evidence="2" type="ORF">EV138_1027</name>
</gene>
<protein>
    <recommendedName>
        <fullName evidence="4">WD40 repeat protein</fullName>
    </recommendedName>
</protein>